<dbReference type="PANTHER" id="PTHR30353">
    <property type="entry name" value="INNER MEMBRANE PROTEIN DEDA-RELATED"/>
    <property type="match status" value="1"/>
</dbReference>
<protein>
    <submittedName>
        <fullName evidence="9">Cytochrome O ubiquinol oxidase</fullName>
    </submittedName>
    <submittedName>
        <fullName evidence="10">DedA family protein</fullName>
    </submittedName>
</protein>
<evidence type="ECO:0000256" key="5">
    <source>
        <dbReference type="ARBA" id="ARBA00022989"/>
    </source>
</evidence>
<feature type="transmembrane region" description="Helical" evidence="7">
    <location>
        <begin position="69"/>
        <end position="88"/>
    </location>
</feature>
<dbReference type="Proteomes" id="UP000029844">
    <property type="component" value="Unassembled WGS sequence"/>
</dbReference>
<sequence length="221" mass="24820">MEIIKALISFIIHIDQHLVEIINTFGIWTYVIIFLIVFIETGLVIFPFLPGDSLLFAAGALAVLPGSDLNIFILLIVLWVAAVLGDTVNYHIGKKIGTSIPQDSWLGKVINQEKMDKAEAFFNKHGGKTIFIARFMPFIRTFAPFVAGASRMNYRYFLNYNVLGATVWVLLCTLAGYFFGNIPIVKENFSLVVLGIIFVSILPMIFSFIKSKMDNKKAKMK</sequence>
<evidence type="ECO:0000256" key="4">
    <source>
        <dbReference type="ARBA" id="ARBA00022692"/>
    </source>
</evidence>
<comment type="subcellular location">
    <subcellularLocation>
        <location evidence="1 7">Cell membrane</location>
        <topology evidence="1 7">Multi-pass membrane protein</topology>
    </subcellularLocation>
</comment>
<evidence type="ECO:0000313" key="11">
    <source>
        <dbReference type="Proteomes" id="UP000029844"/>
    </source>
</evidence>
<feature type="transmembrane region" description="Helical" evidence="7">
    <location>
        <begin position="21"/>
        <end position="49"/>
    </location>
</feature>
<dbReference type="InterPro" id="IPR058127">
    <property type="entry name" value="DedA"/>
</dbReference>
<evidence type="ECO:0000259" key="8">
    <source>
        <dbReference type="Pfam" id="PF09335"/>
    </source>
</evidence>
<feature type="domain" description="VTT" evidence="8">
    <location>
        <begin position="49"/>
        <end position="177"/>
    </location>
</feature>
<keyword evidence="11" id="KW-1185">Reference proteome</keyword>
<accession>A0A099WCR0</accession>
<evidence type="ECO:0000256" key="2">
    <source>
        <dbReference type="ARBA" id="ARBA00010792"/>
    </source>
</evidence>
<proteinExistence type="inferred from homology"/>
<evidence type="ECO:0000256" key="7">
    <source>
        <dbReference type="RuleBase" id="RU367016"/>
    </source>
</evidence>
<name>A0A099WCR0_9LIST</name>
<keyword evidence="6 7" id="KW-0472">Membrane</keyword>
<comment type="caution">
    <text evidence="9">The sequence shown here is derived from an EMBL/GenBank/DDBJ whole genome shotgun (WGS) entry which is preliminary data.</text>
</comment>
<keyword evidence="3 7" id="KW-1003">Cell membrane</keyword>
<reference evidence="9 11" key="1">
    <citation type="submission" date="2014-05" db="EMBL/GenBank/DDBJ databases">
        <title>Novel Listeriaceae from food processing environments.</title>
        <authorList>
            <person name="den Bakker H.C."/>
        </authorList>
    </citation>
    <scope>NUCLEOTIDE SEQUENCE [LARGE SCALE GENOMIC DNA]</scope>
    <source>
        <strain evidence="9 11">FSL A5-0281</strain>
    </source>
</reference>
<dbReference type="GO" id="GO:0005886">
    <property type="term" value="C:plasma membrane"/>
    <property type="evidence" value="ECO:0007669"/>
    <property type="project" value="UniProtKB-SubCell"/>
</dbReference>
<feature type="transmembrane region" description="Helical" evidence="7">
    <location>
        <begin position="160"/>
        <end position="179"/>
    </location>
</feature>
<keyword evidence="5 7" id="KW-1133">Transmembrane helix</keyword>
<keyword evidence="4 7" id="KW-0812">Transmembrane</keyword>
<dbReference type="EMBL" id="JNFA01000005">
    <property type="protein sequence ID" value="KGL43524.1"/>
    <property type="molecule type" value="Genomic_DNA"/>
</dbReference>
<dbReference type="OrthoDB" id="9813426at2"/>
<dbReference type="eggNOG" id="COG0586">
    <property type="taxonomic scope" value="Bacteria"/>
</dbReference>
<evidence type="ECO:0000256" key="1">
    <source>
        <dbReference type="ARBA" id="ARBA00004651"/>
    </source>
</evidence>
<dbReference type="GeneID" id="58716359"/>
<dbReference type="Pfam" id="PF09335">
    <property type="entry name" value="VTT_dom"/>
    <property type="match status" value="1"/>
</dbReference>
<evidence type="ECO:0000313" key="10">
    <source>
        <dbReference type="EMBL" id="MBC1565237.1"/>
    </source>
</evidence>
<dbReference type="RefSeq" id="WP_036083991.1">
    <property type="nucleotide sequence ID" value="NZ_CBCSHQ010000001.1"/>
</dbReference>
<evidence type="ECO:0000256" key="3">
    <source>
        <dbReference type="ARBA" id="ARBA00022475"/>
    </source>
</evidence>
<dbReference type="PANTHER" id="PTHR30353:SF0">
    <property type="entry name" value="TRANSMEMBRANE PROTEIN"/>
    <property type="match status" value="1"/>
</dbReference>
<dbReference type="AlphaFoldDB" id="A0A099WCR0"/>
<reference evidence="10 12" key="2">
    <citation type="submission" date="2020-03" db="EMBL/GenBank/DDBJ databases">
        <title>Soil Listeria distribution.</title>
        <authorList>
            <person name="Liao J."/>
            <person name="Wiedmann M."/>
        </authorList>
    </citation>
    <scope>NUCLEOTIDE SEQUENCE [LARGE SCALE GENOMIC DNA]</scope>
    <source>
        <strain evidence="10 12">FSL L7-1427</strain>
    </source>
</reference>
<gene>
    <name evidence="9" type="ORF">EP57_02795</name>
    <name evidence="10" type="ORF">HB907_07455</name>
</gene>
<dbReference type="Proteomes" id="UP000586951">
    <property type="component" value="Unassembled WGS sequence"/>
</dbReference>
<comment type="similarity">
    <text evidence="2 7">Belongs to the DedA family.</text>
</comment>
<feature type="transmembrane region" description="Helical" evidence="7">
    <location>
        <begin position="191"/>
        <end position="209"/>
    </location>
</feature>
<dbReference type="EMBL" id="JAARRU010000002">
    <property type="protein sequence ID" value="MBC1565237.1"/>
    <property type="molecule type" value="Genomic_DNA"/>
</dbReference>
<dbReference type="STRING" id="1552123.EP57_02795"/>
<dbReference type="InterPro" id="IPR032818">
    <property type="entry name" value="DedA-like"/>
</dbReference>
<evidence type="ECO:0000313" key="9">
    <source>
        <dbReference type="EMBL" id="KGL43524.1"/>
    </source>
</evidence>
<organism evidence="9 11">
    <name type="scientific">Listeria booriae</name>
    <dbReference type="NCBI Taxonomy" id="1552123"/>
    <lineage>
        <taxon>Bacteria</taxon>
        <taxon>Bacillati</taxon>
        <taxon>Bacillota</taxon>
        <taxon>Bacilli</taxon>
        <taxon>Bacillales</taxon>
        <taxon>Listeriaceae</taxon>
        <taxon>Listeria</taxon>
    </lineage>
</organism>
<dbReference type="InterPro" id="IPR032816">
    <property type="entry name" value="VTT_dom"/>
</dbReference>
<dbReference type="NCBIfam" id="NF008102">
    <property type="entry name" value="PRK10847.1"/>
    <property type="match status" value="1"/>
</dbReference>
<evidence type="ECO:0000256" key="6">
    <source>
        <dbReference type="ARBA" id="ARBA00023136"/>
    </source>
</evidence>
<evidence type="ECO:0000313" key="12">
    <source>
        <dbReference type="Proteomes" id="UP000586951"/>
    </source>
</evidence>